<dbReference type="Gene3D" id="1.20.120.520">
    <property type="entry name" value="nmb1532 protein domain like"/>
    <property type="match status" value="1"/>
</dbReference>
<dbReference type="InterPro" id="IPR012312">
    <property type="entry name" value="Hemerythrin-like"/>
</dbReference>
<evidence type="ECO:0000313" key="3">
    <source>
        <dbReference type="EMBL" id="AUH34093.1"/>
    </source>
</evidence>
<dbReference type="Proteomes" id="UP000233742">
    <property type="component" value="Chromosome"/>
</dbReference>
<feature type="compositionally biased region" description="Acidic residues" evidence="1">
    <location>
        <begin position="1"/>
        <end position="10"/>
    </location>
</feature>
<evidence type="ECO:0000256" key="1">
    <source>
        <dbReference type="SAM" id="MobiDB-lite"/>
    </source>
</evidence>
<dbReference type="AlphaFoldDB" id="A0A2K9EGM4"/>
<evidence type="ECO:0000313" key="4">
    <source>
        <dbReference type="Proteomes" id="UP000233742"/>
    </source>
</evidence>
<organism evidence="3 4">
    <name type="scientific">Paracoccus tegillarcae</name>
    <dbReference type="NCBI Taxonomy" id="1529068"/>
    <lineage>
        <taxon>Bacteria</taxon>
        <taxon>Pseudomonadati</taxon>
        <taxon>Pseudomonadota</taxon>
        <taxon>Alphaproteobacteria</taxon>
        <taxon>Rhodobacterales</taxon>
        <taxon>Paracoccaceae</taxon>
        <taxon>Paracoccus</taxon>
    </lineage>
</organism>
<feature type="region of interest" description="Disordered" evidence="1">
    <location>
        <begin position="1"/>
        <end position="26"/>
    </location>
</feature>
<accession>A0A2K9EGM4</accession>
<protein>
    <recommendedName>
        <fullName evidence="2">Hemerythrin-like domain-containing protein</fullName>
    </recommendedName>
</protein>
<dbReference type="Pfam" id="PF01814">
    <property type="entry name" value="Hemerythrin"/>
    <property type="match status" value="1"/>
</dbReference>
<reference evidence="3 4" key="1">
    <citation type="submission" date="2017-12" db="EMBL/GenBank/DDBJ databases">
        <authorList>
            <person name="Hurst M.R.H."/>
        </authorList>
    </citation>
    <scope>NUCLEOTIDE SEQUENCE [LARGE SCALE GENOMIC DNA]</scope>
    <source>
        <strain evidence="3 4">BM15</strain>
    </source>
</reference>
<dbReference type="EMBL" id="CP025408">
    <property type="protein sequence ID" value="AUH34093.1"/>
    <property type="molecule type" value="Genomic_DNA"/>
</dbReference>
<proteinExistence type="predicted"/>
<dbReference type="CDD" id="cd12108">
    <property type="entry name" value="Hr-like"/>
    <property type="match status" value="1"/>
</dbReference>
<keyword evidence="4" id="KW-1185">Reference proteome</keyword>
<dbReference type="OrthoDB" id="9775082at2"/>
<dbReference type="RefSeq" id="WP_101460758.1">
    <property type="nucleotide sequence ID" value="NZ_CP025408.1"/>
</dbReference>
<sequence>MTPDELEDDDARPKAPPIPGLTPQQQSSGQYLAAIHRMHLGNLEGVGRLMAAIREGLADPASLAPALSEMPMTQNLAAFGTVCGRECTVLQGHHDIEEYSLFPALQRAASPALAAVIDRLIAEHELIHQQIQDLAEAAEMLAREPGPSSFAAVEAAYAPLHRSIRSHFGYEETQIGDALGALGLLG</sequence>
<name>A0A2K9EGM4_9RHOB</name>
<gene>
    <name evidence="3" type="ORF">CUV01_12430</name>
</gene>
<evidence type="ECO:0000259" key="2">
    <source>
        <dbReference type="Pfam" id="PF01814"/>
    </source>
</evidence>
<dbReference type="KEGG" id="paro:CUV01_12430"/>
<feature type="domain" description="Hemerythrin-like" evidence="2">
    <location>
        <begin position="76"/>
        <end position="175"/>
    </location>
</feature>